<protein>
    <submittedName>
        <fullName evidence="1">Uncharacterized protein</fullName>
    </submittedName>
</protein>
<comment type="caution">
    <text evidence="1">The sequence shown here is derived from an EMBL/GenBank/DDBJ whole genome shotgun (WGS) entry which is preliminary data.</text>
</comment>
<name>A0ACC0B5H4_CATRO</name>
<keyword evidence="2" id="KW-1185">Reference proteome</keyword>
<dbReference type="EMBL" id="CM044704">
    <property type="protein sequence ID" value="KAI5667894.1"/>
    <property type="molecule type" value="Genomic_DNA"/>
</dbReference>
<reference evidence="2" key="1">
    <citation type="journal article" date="2023" name="Nat. Plants">
        <title>Single-cell RNA sequencing provides a high-resolution roadmap for understanding the multicellular compartmentation of specialized metabolism.</title>
        <authorList>
            <person name="Sun S."/>
            <person name="Shen X."/>
            <person name="Li Y."/>
            <person name="Li Y."/>
            <person name="Wang S."/>
            <person name="Li R."/>
            <person name="Zhang H."/>
            <person name="Shen G."/>
            <person name="Guo B."/>
            <person name="Wei J."/>
            <person name="Xu J."/>
            <person name="St-Pierre B."/>
            <person name="Chen S."/>
            <person name="Sun C."/>
        </authorList>
    </citation>
    <scope>NUCLEOTIDE SEQUENCE [LARGE SCALE GENOMIC DNA]</scope>
</reference>
<sequence>MMETMVGMLTEEATIDGHFTHRSQIGIGNISSRAKTFDHIPDDDYCENSPYNVHKRHHASHDYSYHNCDITHLLVIQDLFHAIFVFIAHDVEPWNISNSLENANGHTFGFLENNSYGFDGSLFSLLGDHCAKFQGEVVEHFQYALTSLDPYVMGFVEHNHVEKPLLLVNGLIVKFVKGLNLSL</sequence>
<proteinExistence type="predicted"/>
<evidence type="ECO:0000313" key="2">
    <source>
        <dbReference type="Proteomes" id="UP001060085"/>
    </source>
</evidence>
<evidence type="ECO:0000313" key="1">
    <source>
        <dbReference type="EMBL" id="KAI5667894.1"/>
    </source>
</evidence>
<gene>
    <name evidence="1" type="ORF">M9H77_17747</name>
</gene>
<organism evidence="1 2">
    <name type="scientific">Catharanthus roseus</name>
    <name type="common">Madagascar periwinkle</name>
    <name type="synonym">Vinca rosea</name>
    <dbReference type="NCBI Taxonomy" id="4058"/>
    <lineage>
        <taxon>Eukaryota</taxon>
        <taxon>Viridiplantae</taxon>
        <taxon>Streptophyta</taxon>
        <taxon>Embryophyta</taxon>
        <taxon>Tracheophyta</taxon>
        <taxon>Spermatophyta</taxon>
        <taxon>Magnoliopsida</taxon>
        <taxon>eudicotyledons</taxon>
        <taxon>Gunneridae</taxon>
        <taxon>Pentapetalae</taxon>
        <taxon>asterids</taxon>
        <taxon>lamiids</taxon>
        <taxon>Gentianales</taxon>
        <taxon>Apocynaceae</taxon>
        <taxon>Rauvolfioideae</taxon>
        <taxon>Vinceae</taxon>
        <taxon>Catharanthinae</taxon>
        <taxon>Catharanthus</taxon>
    </lineage>
</organism>
<dbReference type="Proteomes" id="UP001060085">
    <property type="component" value="Linkage Group LG04"/>
</dbReference>
<accession>A0ACC0B5H4</accession>